<feature type="domain" description="Dicarboxylate carrier MatC N-terminal" evidence="2">
    <location>
        <begin position="4"/>
        <end position="149"/>
    </location>
</feature>
<evidence type="ECO:0000259" key="2">
    <source>
        <dbReference type="Pfam" id="PF07158"/>
    </source>
</evidence>
<feature type="transmembrane region" description="Helical" evidence="1">
    <location>
        <begin position="419"/>
        <end position="445"/>
    </location>
</feature>
<feature type="transmembrane region" description="Helical" evidence="1">
    <location>
        <begin position="12"/>
        <end position="41"/>
    </location>
</feature>
<feature type="transmembrane region" description="Helical" evidence="1">
    <location>
        <begin position="257"/>
        <end position="282"/>
    </location>
</feature>
<protein>
    <submittedName>
        <fullName evidence="3">SLC13 family permease</fullName>
    </submittedName>
</protein>
<feature type="transmembrane region" description="Helical" evidence="1">
    <location>
        <begin position="327"/>
        <end position="347"/>
    </location>
</feature>
<sequence>MSVAGVSLLVLPAIFIIGTVWPISIGVVSFAATFVVGILIAGIPAEGLFALFPADIFVLLAGITYMFSVARQNGTMAVITEAAVRLVRGRVAVIPWIFHALAIVFSAMGAGPAAATAVLIPVALGVAQQAKISPLLMGIMVIHGSHAGSMSPLSPIGALVNGAAATAKLPDSSGTVFVSSLLFNITLALTAYLLLGGVGLMRRGSESIRIGPARAKEPMEGHGSPSTLGTVLATQESTTVSAPATLRPQHLATLAGIAALVVLGVGFQFNVGLSAFAVGLLLTAMAPKQDTHAVASMSWSTMLMLSGVMTYIGLVTKVGGMRLLSDALLGAGSPVLAVLLIAFVAALTSLFSATGAVVGALVPVLGAVLGAHASVPAAGALSGVAISSSVVDSSPLSLQGAVLLANVEEHQRRPLFRRLMAWGAAMVVVGSAVPLLLFVLLPMWLG</sequence>
<reference evidence="3" key="1">
    <citation type="submission" date="2022-10" db="EMBL/GenBank/DDBJ databases">
        <title>The complete genomes of actinobacterial strains from the NBC collection.</title>
        <authorList>
            <person name="Joergensen T.S."/>
            <person name="Alvarez Arevalo M."/>
            <person name="Sterndorff E.B."/>
            <person name="Faurdal D."/>
            <person name="Vuksanovic O."/>
            <person name="Mourched A.-S."/>
            <person name="Charusanti P."/>
            <person name="Shaw S."/>
            <person name="Blin K."/>
            <person name="Weber T."/>
        </authorList>
    </citation>
    <scope>NUCLEOTIDE SEQUENCE</scope>
    <source>
        <strain evidence="3">NBC_00119</strain>
    </source>
</reference>
<feature type="transmembrane region" description="Helical" evidence="1">
    <location>
        <begin position="96"/>
        <end position="123"/>
    </location>
</feature>
<keyword evidence="1" id="KW-0472">Membrane</keyword>
<feature type="transmembrane region" description="Helical" evidence="1">
    <location>
        <begin position="176"/>
        <end position="200"/>
    </location>
</feature>
<keyword evidence="1" id="KW-0812">Transmembrane</keyword>
<dbReference type="EMBL" id="CP108195">
    <property type="protein sequence ID" value="WTS11995.1"/>
    <property type="molecule type" value="Genomic_DNA"/>
</dbReference>
<feature type="transmembrane region" description="Helical" evidence="1">
    <location>
        <begin position="294"/>
        <end position="315"/>
    </location>
</feature>
<name>A0AAU1U2C8_9ACTN</name>
<evidence type="ECO:0000313" key="3">
    <source>
        <dbReference type="EMBL" id="WTS11995.1"/>
    </source>
</evidence>
<dbReference type="Pfam" id="PF07158">
    <property type="entry name" value="MatC_N"/>
    <property type="match status" value="1"/>
</dbReference>
<keyword evidence="1" id="KW-1133">Transmembrane helix</keyword>
<proteinExistence type="predicted"/>
<accession>A0AAU1U2C8</accession>
<evidence type="ECO:0000256" key="1">
    <source>
        <dbReference type="SAM" id="Phobius"/>
    </source>
</evidence>
<dbReference type="AlphaFoldDB" id="A0AAU1U2C8"/>
<feature type="transmembrane region" description="Helical" evidence="1">
    <location>
        <begin position="353"/>
        <end position="371"/>
    </location>
</feature>
<dbReference type="InterPro" id="IPR009827">
    <property type="entry name" value="MatC_N"/>
</dbReference>
<feature type="transmembrane region" description="Helical" evidence="1">
    <location>
        <begin position="48"/>
        <end position="67"/>
    </location>
</feature>
<gene>
    <name evidence="3" type="ORF">OHU69_13710</name>
</gene>
<organism evidence="3">
    <name type="scientific">Streptomyces sp. NBC_00119</name>
    <dbReference type="NCBI Taxonomy" id="2975659"/>
    <lineage>
        <taxon>Bacteria</taxon>
        <taxon>Bacillati</taxon>
        <taxon>Actinomycetota</taxon>
        <taxon>Actinomycetes</taxon>
        <taxon>Kitasatosporales</taxon>
        <taxon>Streptomycetaceae</taxon>
        <taxon>Streptomyces</taxon>
    </lineage>
</organism>